<organism evidence="2 3">
    <name type="scientific">Brachybacterium rhamnosum</name>
    <dbReference type="NCBI Taxonomy" id="173361"/>
    <lineage>
        <taxon>Bacteria</taxon>
        <taxon>Bacillati</taxon>
        <taxon>Actinomycetota</taxon>
        <taxon>Actinomycetes</taxon>
        <taxon>Micrococcales</taxon>
        <taxon>Dermabacteraceae</taxon>
        <taxon>Brachybacterium</taxon>
    </lineage>
</organism>
<proteinExistence type="predicted"/>
<sequence>MDTFWGCDPLDMDEYIESIDERIELLRDLIELLRGASASVDWTGPDAAAHRSRTTAVTDDLGGACDLLAARRALLEGHRDAQERASSAEGGGDPYAMVRMDAFEGLRDLGGRLRPSTGAGLPDPGDLGPWIGGPLGHPIGPSGPDEPFDTHETLDRWRERAGETFEKIRPLLGGPLAAPIDPTLPSLPHDPTDGLPDPVPAPVPERGAVQDDTPFALDQDRITEASTNRKILFGQVPGLGGLQTAATLTESSREFLDGVESRMESAGLGAATPIVGLARIPHDLAGVALGEGSVYDTVTGAVDQQFANVSQTSAEISESVGEGDWAGAARASERGMLRHLGASADALTANPVPALSEAIGTVAGRGADVMDMASPGSGDALREAGEAMHGAGEAWQAKVDEITDTEKIYRYRLENAPFPWERRSA</sequence>
<gene>
    <name evidence="2" type="ORF">ACFSDA_00600</name>
</gene>
<feature type="region of interest" description="Disordered" evidence="1">
    <location>
        <begin position="111"/>
        <end position="150"/>
    </location>
</feature>
<comment type="caution">
    <text evidence="2">The sequence shown here is derived from an EMBL/GenBank/DDBJ whole genome shotgun (WGS) entry which is preliminary data.</text>
</comment>
<evidence type="ECO:0008006" key="4">
    <source>
        <dbReference type="Google" id="ProtNLM"/>
    </source>
</evidence>
<dbReference type="RefSeq" id="WP_343903306.1">
    <property type="nucleotide sequence ID" value="NZ_BAAAIS010000001.1"/>
</dbReference>
<keyword evidence="3" id="KW-1185">Reference proteome</keyword>
<protein>
    <recommendedName>
        <fullName evidence="4">WXG100 family type VII secretion target</fullName>
    </recommendedName>
</protein>
<accession>A0ABW4PT70</accession>
<evidence type="ECO:0000313" key="3">
    <source>
        <dbReference type="Proteomes" id="UP001597280"/>
    </source>
</evidence>
<feature type="region of interest" description="Disordered" evidence="1">
    <location>
        <begin position="168"/>
        <end position="196"/>
    </location>
</feature>
<evidence type="ECO:0000313" key="2">
    <source>
        <dbReference type="EMBL" id="MFD1833558.1"/>
    </source>
</evidence>
<evidence type="ECO:0000256" key="1">
    <source>
        <dbReference type="SAM" id="MobiDB-lite"/>
    </source>
</evidence>
<reference evidence="3" key="1">
    <citation type="journal article" date="2019" name="Int. J. Syst. Evol. Microbiol.">
        <title>The Global Catalogue of Microorganisms (GCM) 10K type strain sequencing project: providing services to taxonomists for standard genome sequencing and annotation.</title>
        <authorList>
            <consortium name="The Broad Institute Genomics Platform"/>
            <consortium name="The Broad Institute Genome Sequencing Center for Infectious Disease"/>
            <person name="Wu L."/>
            <person name="Ma J."/>
        </authorList>
    </citation>
    <scope>NUCLEOTIDE SEQUENCE [LARGE SCALE GENOMIC DNA]</scope>
    <source>
        <strain evidence="3">JCM 11650</strain>
    </source>
</reference>
<name>A0ABW4PT70_9MICO</name>
<feature type="compositionally biased region" description="Low complexity" evidence="1">
    <location>
        <begin position="118"/>
        <end position="129"/>
    </location>
</feature>
<dbReference type="EMBL" id="JBHUFL010000001">
    <property type="protein sequence ID" value="MFD1833558.1"/>
    <property type="molecule type" value="Genomic_DNA"/>
</dbReference>
<dbReference type="Proteomes" id="UP001597280">
    <property type="component" value="Unassembled WGS sequence"/>
</dbReference>